<keyword evidence="2" id="KW-1185">Reference proteome</keyword>
<protein>
    <submittedName>
        <fullName evidence="1">Uncharacterized protein</fullName>
    </submittedName>
</protein>
<organism evidence="1 2">
    <name type="scientific">Dichanthelium oligosanthes</name>
    <dbReference type="NCBI Taxonomy" id="888268"/>
    <lineage>
        <taxon>Eukaryota</taxon>
        <taxon>Viridiplantae</taxon>
        <taxon>Streptophyta</taxon>
        <taxon>Embryophyta</taxon>
        <taxon>Tracheophyta</taxon>
        <taxon>Spermatophyta</taxon>
        <taxon>Magnoliopsida</taxon>
        <taxon>Liliopsida</taxon>
        <taxon>Poales</taxon>
        <taxon>Poaceae</taxon>
        <taxon>PACMAD clade</taxon>
        <taxon>Panicoideae</taxon>
        <taxon>Panicodae</taxon>
        <taxon>Paniceae</taxon>
        <taxon>Dichantheliinae</taxon>
        <taxon>Dichanthelium</taxon>
    </lineage>
</organism>
<reference evidence="1 2" key="1">
    <citation type="submission" date="2016-09" db="EMBL/GenBank/DDBJ databases">
        <title>The draft genome of Dichanthelium oligosanthes: A C3 panicoid grass species.</title>
        <authorList>
            <person name="Studer A.J."/>
            <person name="Schnable J.C."/>
            <person name="Brutnell T.P."/>
        </authorList>
    </citation>
    <scope>NUCLEOTIDE SEQUENCE [LARGE SCALE GENOMIC DNA]</scope>
    <source>
        <strain evidence="2">cv. Kellogg 1175</strain>
        <tissue evidence="1">Leaf</tissue>
    </source>
</reference>
<accession>A0A1E5W0Q0</accession>
<name>A0A1E5W0Q0_9POAL</name>
<dbReference type="EMBL" id="LWDX02024386">
    <property type="protein sequence ID" value="OEL30959.1"/>
    <property type="molecule type" value="Genomic_DNA"/>
</dbReference>
<dbReference type="Proteomes" id="UP000095767">
    <property type="component" value="Unassembled WGS sequence"/>
</dbReference>
<feature type="non-terminal residue" evidence="1">
    <location>
        <position position="1"/>
    </location>
</feature>
<evidence type="ECO:0000313" key="1">
    <source>
        <dbReference type="EMBL" id="OEL30959.1"/>
    </source>
</evidence>
<gene>
    <name evidence="1" type="ORF">BAE44_0008020</name>
</gene>
<proteinExistence type="predicted"/>
<dbReference type="AlphaFoldDB" id="A0A1E5W0Q0"/>
<evidence type="ECO:0000313" key="2">
    <source>
        <dbReference type="Proteomes" id="UP000095767"/>
    </source>
</evidence>
<sequence length="124" mass="13701">LEGAQLATEWIRKPTVLESGCLNIVKVSQVPVEDSSRLANLIKIAQDLDKYAKRMLYCAVWRASFLACISELLKLFSNLVSDKEKHSQTCICDSASHTRETCVCDSASASVPSLSNPNCSWLSY</sequence>
<comment type="caution">
    <text evidence="1">The sequence shown here is derived from an EMBL/GenBank/DDBJ whole genome shotgun (WGS) entry which is preliminary data.</text>
</comment>